<dbReference type="Pfam" id="PF00126">
    <property type="entry name" value="HTH_1"/>
    <property type="match status" value="1"/>
</dbReference>
<dbReference type="RefSeq" id="WP_254600609.1">
    <property type="nucleotide sequence ID" value="NZ_CADIJQ010000005.1"/>
</dbReference>
<evidence type="ECO:0000313" key="6">
    <source>
        <dbReference type="EMBL" id="CAB3711988.1"/>
    </source>
</evidence>
<sequence length="318" mass="34696">MRGSSLRSASLSKDVRLPPLAAIQAFEAAARLGSFERASEELFVTASAIGKRIAALEALLDVSLFIRSSRGATLSAAGRDYLNQVRTALDLLSDASLHKRGEPKPEPLRVVSTPTFARQVLIPYLPGFTAAHPEVELEIMLSIPYLDIMPPNADVWVRFGSGKYPGLTARQLTSDRVFAVCSPAYLADHGPFDRPEDLARAGLLRCPMEPWRPWLAEAGLDWPEPSRGVWLVDLGMMLAAARAGQGLALTRRSLAAEWLDEGKLVRVLGIDIPGESQYHLCTETSRPPGNAVQAFSLWLEDVCEQASQWPRGLAASQE</sequence>
<proteinExistence type="inferred from homology"/>
<accession>A0A6S7A821</accession>
<dbReference type="InterPro" id="IPR036388">
    <property type="entry name" value="WH-like_DNA-bd_sf"/>
</dbReference>
<dbReference type="GO" id="GO:0003700">
    <property type="term" value="F:DNA-binding transcription factor activity"/>
    <property type="evidence" value="ECO:0007669"/>
    <property type="project" value="InterPro"/>
</dbReference>
<dbReference type="Gene3D" id="1.10.10.10">
    <property type="entry name" value="Winged helix-like DNA-binding domain superfamily/Winged helix DNA-binding domain"/>
    <property type="match status" value="1"/>
</dbReference>
<evidence type="ECO:0000256" key="3">
    <source>
        <dbReference type="ARBA" id="ARBA00023125"/>
    </source>
</evidence>
<dbReference type="InterPro" id="IPR058163">
    <property type="entry name" value="LysR-type_TF_proteobact-type"/>
</dbReference>
<dbReference type="EMBL" id="CADIJQ010000005">
    <property type="protein sequence ID" value="CAB3711988.1"/>
    <property type="molecule type" value="Genomic_DNA"/>
</dbReference>
<organism evidence="6 7">
    <name type="scientific">Achromobacter kerstersii</name>
    <dbReference type="NCBI Taxonomy" id="1353890"/>
    <lineage>
        <taxon>Bacteria</taxon>
        <taxon>Pseudomonadati</taxon>
        <taxon>Pseudomonadota</taxon>
        <taxon>Betaproteobacteria</taxon>
        <taxon>Burkholderiales</taxon>
        <taxon>Alcaligenaceae</taxon>
        <taxon>Achromobacter</taxon>
    </lineage>
</organism>
<evidence type="ECO:0000256" key="1">
    <source>
        <dbReference type="ARBA" id="ARBA00009437"/>
    </source>
</evidence>
<dbReference type="AlphaFoldDB" id="A0A6S7A821"/>
<evidence type="ECO:0000256" key="4">
    <source>
        <dbReference type="ARBA" id="ARBA00023163"/>
    </source>
</evidence>
<evidence type="ECO:0000259" key="5">
    <source>
        <dbReference type="PROSITE" id="PS50931"/>
    </source>
</evidence>
<dbReference type="PANTHER" id="PTHR30537:SF79">
    <property type="entry name" value="TRANSCRIPTIONAL REGULATOR-RELATED"/>
    <property type="match status" value="1"/>
</dbReference>
<keyword evidence="2" id="KW-0805">Transcription regulation</keyword>
<evidence type="ECO:0000313" key="7">
    <source>
        <dbReference type="Proteomes" id="UP000494269"/>
    </source>
</evidence>
<comment type="similarity">
    <text evidence="1">Belongs to the LysR transcriptional regulatory family.</text>
</comment>
<dbReference type="PANTHER" id="PTHR30537">
    <property type="entry name" value="HTH-TYPE TRANSCRIPTIONAL REGULATOR"/>
    <property type="match status" value="1"/>
</dbReference>
<dbReference type="InterPro" id="IPR036390">
    <property type="entry name" value="WH_DNA-bd_sf"/>
</dbReference>
<dbReference type="SUPFAM" id="SSF46785">
    <property type="entry name" value="Winged helix' DNA-binding domain"/>
    <property type="match status" value="1"/>
</dbReference>
<keyword evidence="3" id="KW-0238">DNA-binding</keyword>
<gene>
    <name evidence="6" type="primary">gcvA_8</name>
    <name evidence="6" type="ORF">LMG3441_03172</name>
</gene>
<dbReference type="InterPro" id="IPR000847">
    <property type="entry name" value="LysR_HTH_N"/>
</dbReference>
<dbReference type="GO" id="GO:0006351">
    <property type="term" value="P:DNA-templated transcription"/>
    <property type="evidence" value="ECO:0007669"/>
    <property type="project" value="TreeGrafter"/>
</dbReference>
<reference evidence="6 7" key="1">
    <citation type="submission" date="2020-04" db="EMBL/GenBank/DDBJ databases">
        <authorList>
            <person name="De Canck E."/>
        </authorList>
    </citation>
    <scope>NUCLEOTIDE SEQUENCE [LARGE SCALE GENOMIC DNA]</scope>
    <source>
        <strain evidence="6 7">LMG 3441</strain>
    </source>
</reference>
<dbReference type="SUPFAM" id="SSF53850">
    <property type="entry name" value="Periplasmic binding protein-like II"/>
    <property type="match status" value="1"/>
</dbReference>
<dbReference type="Gene3D" id="3.40.190.10">
    <property type="entry name" value="Periplasmic binding protein-like II"/>
    <property type="match status" value="2"/>
</dbReference>
<dbReference type="Proteomes" id="UP000494269">
    <property type="component" value="Unassembled WGS sequence"/>
</dbReference>
<dbReference type="Pfam" id="PF03466">
    <property type="entry name" value="LysR_substrate"/>
    <property type="match status" value="1"/>
</dbReference>
<keyword evidence="7" id="KW-1185">Reference proteome</keyword>
<name>A0A6S7A821_9BURK</name>
<dbReference type="GO" id="GO:0043565">
    <property type="term" value="F:sequence-specific DNA binding"/>
    <property type="evidence" value="ECO:0007669"/>
    <property type="project" value="TreeGrafter"/>
</dbReference>
<dbReference type="PROSITE" id="PS50931">
    <property type="entry name" value="HTH_LYSR"/>
    <property type="match status" value="1"/>
</dbReference>
<dbReference type="CDD" id="cd08432">
    <property type="entry name" value="PBP2_GcdR_TrpI_HvrB_AmpR_like"/>
    <property type="match status" value="1"/>
</dbReference>
<dbReference type="InterPro" id="IPR005119">
    <property type="entry name" value="LysR_subst-bd"/>
</dbReference>
<keyword evidence="4" id="KW-0804">Transcription</keyword>
<evidence type="ECO:0000256" key="2">
    <source>
        <dbReference type="ARBA" id="ARBA00023015"/>
    </source>
</evidence>
<protein>
    <submittedName>
        <fullName evidence="6">Glycine cleavage system transcriptional activator</fullName>
    </submittedName>
</protein>
<feature type="domain" description="HTH lysR-type" evidence="5">
    <location>
        <begin position="18"/>
        <end position="75"/>
    </location>
</feature>